<evidence type="ECO:0000313" key="2">
    <source>
        <dbReference type="EMBL" id="MDO6574960.1"/>
    </source>
</evidence>
<feature type="domain" description="Serine aminopeptidase S33" evidence="1">
    <location>
        <begin position="81"/>
        <end position="189"/>
    </location>
</feature>
<gene>
    <name evidence="2" type="ORF">Q4528_12635</name>
</gene>
<dbReference type="Gene3D" id="3.40.50.1820">
    <property type="entry name" value="alpha/beta hydrolase"/>
    <property type="match status" value="1"/>
</dbReference>
<reference evidence="2" key="1">
    <citation type="submission" date="2023-07" db="EMBL/GenBank/DDBJ databases">
        <title>Genome content predicts the carbon catabolic preferences of heterotrophic bacteria.</title>
        <authorList>
            <person name="Gralka M."/>
        </authorList>
    </citation>
    <scope>NUCLEOTIDE SEQUENCE</scope>
    <source>
        <strain evidence="2">E2R20</strain>
    </source>
</reference>
<accession>A0AAW7YRR2</accession>
<feature type="non-terminal residue" evidence="2">
    <location>
        <position position="1"/>
    </location>
</feature>
<dbReference type="InterPro" id="IPR022742">
    <property type="entry name" value="Hydrolase_4"/>
</dbReference>
<dbReference type="EMBL" id="JAUOQO010000029">
    <property type="protein sequence ID" value="MDO6574960.1"/>
    <property type="molecule type" value="Genomic_DNA"/>
</dbReference>
<name>A0AAW7YRR2_9STAP</name>
<dbReference type="Proteomes" id="UP001170310">
    <property type="component" value="Unassembled WGS sequence"/>
</dbReference>
<organism evidence="2 3">
    <name type="scientific">Staphylococcus pasteuri_A</name>
    <dbReference type="NCBI Taxonomy" id="3062664"/>
    <lineage>
        <taxon>Bacteria</taxon>
        <taxon>Bacillati</taxon>
        <taxon>Bacillota</taxon>
        <taxon>Bacilli</taxon>
        <taxon>Bacillales</taxon>
        <taxon>Staphylococcaceae</taxon>
        <taxon>Staphylococcus</taxon>
    </lineage>
</organism>
<protein>
    <submittedName>
        <fullName evidence="2">Alpha/beta fold hydrolase</fullName>
    </submittedName>
</protein>
<dbReference type="InterPro" id="IPR029058">
    <property type="entry name" value="AB_hydrolase_fold"/>
</dbReference>
<comment type="caution">
    <text evidence="2">The sequence shown here is derived from an EMBL/GenBank/DDBJ whole genome shotgun (WGS) entry which is preliminary data.</text>
</comment>
<keyword evidence="3" id="KW-1185">Reference proteome</keyword>
<dbReference type="GO" id="GO:0016787">
    <property type="term" value="F:hydrolase activity"/>
    <property type="evidence" value="ECO:0007669"/>
    <property type="project" value="UniProtKB-KW"/>
</dbReference>
<dbReference type="SUPFAM" id="SSF53474">
    <property type="entry name" value="alpha/beta-Hydrolases"/>
    <property type="match status" value="1"/>
</dbReference>
<keyword evidence="2" id="KW-0378">Hydrolase</keyword>
<evidence type="ECO:0000259" key="1">
    <source>
        <dbReference type="Pfam" id="PF12146"/>
    </source>
</evidence>
<dbReference type="AlphaFoldDB" id="A0AAW7YRR2"/>
<dbReference type="Pfam" id="PF12146">
    <property type="entry name" value="Hydrolase_4"/>
    <property type="match status" value="1"/>
</dbReference>
<evidence type="ECO:0000313" key="3">
    <source>
        <dbReference type="Proteomes" id="UP001170310"/>
    </source>
</evidence>
<proteinExistence type="predicted"/>
<feature type="non-terminal residue" evidence="2">
    <location>
        <position position="191"/>
    </location>
</feature>
<sequence length="191" mass="21685">EQAPYRQALASKPKPFSYSVDQSYQRYLDYAEKLIAQRNPRAMMACPISTQSYQLLAKQQQWIGKPKVIQLIAPFELRHGENNKAVLLIHGLTDSPYHFHDLALQFYQQGFDVRTLLLPGHGTAPSDLVKVKHQQWQQAADYAIQRTLKDYQEVYLGGFSTGGALILNHLIMEPNSAEQVQGVMLWSPASE</sequence>